<dbReference type="Pfam" id="PF00903">
    <property type="entry name" value="Glyoxalase"/>
    <property type="match status" value="1"/>
</dbReference>
<proteinExistence type="predicted"/>
<comment type="caution">
    <text evidence="2">The sequence shown here is derived from an EMBL/GenBank/DDBJ whole genome shotgun (WGS) entry which is preliminary data.</text>
</comment>
<dbReference type="InterPro" id="IPR029068">
    <property type="entry name" value="Glyas_Bleomycin-R_OHBP_Dase"/>
</dbReference>
<dbReference type="Gene3D" id="3.30.720.110">
    <property type="match status" value="1"/>
</dbReference>
<feature type="domain" description="VOC" evidence="1">
    <location>
        <begin position="21"/>
        <end position="148"/>
    </location>
</feature>
<evidence type="ECO:0000313" key="3">
    <source>
        <dbReference type="Proteomes" id="UP001596455"/>
    </source>
</evidence>
<dbReference type="InterPro" id="IPR037523">
    <property type="entry name" value="VOC_core"/>
</dbReference>
<evidence type="ECO:0000313" key="2">
    <source>
        <dbReference type="EMBL" id="MFC7406433.1"/>
    </source>
</evidence>
<evidence type="ECO:0000259" key="1">
    <source>
        <dbReference type="PROSITE" id="PS51819"/>
    </source>
</evidence>
<dbReference type="Gene3D" id="3.30.720.120">
    <property type="match status" value="1"/>
</dbReference>
<dbReference type="PANTHER" id="PTHR34109">
    <property type="entry name" value="BNAUNNG04460D PROTEIN-RELATED"/>
    <property type="match status" value="1"/>
</dbReference>
<dbReference type="PROSITE" id="PS51819">
    <property type="entry name" value="VOC"/>
    <property type="match status" value="1"/>
</dbReference>
<protein>
    <submittedName>
        <fullName evidence="2">VOC family protein</fullName>
    </submittedName>
</protein>
<keyword evidence="3" id="KW-1185">Reference proteome</keyword>
<dbReference type="Proteomes" id="UP001596455">
    <property type="component" value="Unassembled WGS sequence"/>
</dbReference>
<sequence>MNETQQHETPHATATRYRPQGFTSLTPLIVVEPAREAITFYQQVFGATPTTRMDGPDGRVWHCELDFGTGRLQLMDPNPQFHVVASDPATDEVSSSIAVYLADVDAVTERARALGARIREEPADFEVTGDRYSSIQDPFGRRWTVMSRTVNRSDAQIQRALDQWRDSMGQDAAR</sequence>
<accession>A0ABW2QGT4</accession>
<dbReference type="SUPFAM" id="SSF54593">
    <property type="entry name" value="Glyoxalase/Bleomycin resistance protein/Dihydroxybiphenyl dioxygenase"/>
    <property type="match status" value="1"/>
</dbReference>
<dbReference type="InterPro" id="IPR004360">
    <property type="entry name" value="Glyas_Fos-R_dOase_dom"/>
</dbReference>
<dbReference type="RefSeq" id="WP_382395829.1">
    <property type="nucleotide sequence ID" value="NZ_JBHTCQ010000003.1"/>
</dbReference>
<name>A0ABW2QGT4_9MICO</name>
<reference evidence="3" key="1">
    <citation type="journal article" date="2019" name="Int. J. Syst. Evol. Microbiol.">
        <title>The Global Catalogue of Microorganisms (GCM) 10K type strain sequencing project: providing services to taxonomists for standard genome sequencing and annotation.</title>
        <authorList>
            <consortium name="The Broad Institute Genomics Platform"/>
            <consortium name="The Broad Institute Genome Sequencing Center for Infectious Disease"/>
            <person name="Wu L."/>
            <person name="Ma J."/>
        </authorList>
    </citation>
    <scope>NUCLEOTIDE SEQUENCE [LARGE SCALE GENOMIC DNA]</scope>
    <source>
        <strain evidence="3">JCM 1490</strain>
    </source>
</reference>
<dbReference type="EMBL" id="JBHTCQ010000003">
    <property type="protein sequence ID" value="MFC7406433.1"/>
    <property type="molecule type" value="Genomic_DNA"/>
</dbReference>
<organism evidence="2 3">
    <name type="scientific">Georgenia alba</name>
    <dbReference type="NCBI Taxonomy" id="2233858"/>
    <lineage>
        <taxon>Bacteria</taxon>
        <taxon>Bacillati</taxon>
        <taxon>Actinomycetota</taxon>
        <taxon>Actinomycetes</taxon>
        <taxon>Micrococcales</taxon>
        <taxon>Bogoriellaceae</taxon>
        <taxon>Georgenia</taxon>
    </lineage>
</organism>
<dbReference type="PANTHER" id="PTHR34109:SF1">
    <property type="entry name" value="VOC DOMAIN-CONTAINING PROTEIN"/>
    <property type="match status" value="1"/>
</dbReference>
<gene>
    <name evidence="2" type="ORF">ACFQQL_15045</name>
</gene>